<dbReference type="EMBL" id="UAUU01000003">
    <property type="protein sequence ID" value="SPZ84675.1"/>
    <property type="molecule type" value="Genomic_DNA"/>
</dbReference>
<name>A0A2X2JC69_SPHMU</name>
<keyword evidence="3" id="KW-0804">Transcription</keyword>
<dbReference type="InterPro" id="IPR037923">
    <property type="entry name" value="HTH-like"/>
</dbReference>
<evidence type="ECO:0000256" key="3">
    <source>
        <dbReference type="ARBA" id="ARBA00023163"/>
    </source>
</evidence>
<dbReference type="Pfam" id="PF02311">
    <property type="entry name" value="AraC_binding"/>
    <property type="match status" value="1"/>
</dbReference>
<dbReference type="PANTHER" id="PTHR43280">
    <property type="entry name" value="ARAC-FAMILY TRANSCRIPTIONAL REGULATOR"/>
    <property type="match status" value="1"/>
</dbReference>
<sequence>MYHLNDHFPILDLQKFQEGIVSDRDLLFHELIGPREISEPHKHDFFILLLFQKSVGTHTIDFDRFVLGGNQLHLVFPGQVHQWQMADPTYALQLMISRRWFESLLPALRFPISYYLKQLVIDLSAIHFQSLLAEFKAIAADLADDHILWELIYARVKVIALLISKIVQDNYHDYEQHQDNPIVAKFVQLIDEWYKSEKSVAFYAEKLNISANYLNVLSNRVLHKSASFLIQERVLLEPKRLLRISDKTIKAIVFDLGFYDNASFSKFFKCHTNMTPSQFKAQP</sequence>
<organism evidence="4 5">
    <name type="scientific">Sphingobacterium multivorum</name>
    <dbReference type="NCBI Taxonomy" id="28454"/>
    <lineage>
        <taxon>Bacteria</taxon>
        <taxon>Pseudomonadati</taxon>
        <taxon>Bacteroidota</taxon>
        <taxon>Sphingobacteriia</taxon>
        <taxon>Sphingobacteriales</taxon>
        <taxon>Sphingobacteriaceae</taxon>
        <taxon>Sphingobacterium</taxon>
    </lineage>
</organism>
<dbReference type="InterPro" id="IPR018060">
    <property type="entry name" value="HTH_AraC"/>
</dbReference>
<protein>
    <submittedName>
        <fullName evidence="4">Regulatory protein soxS</fullName>
    </submittedName>
</protein>
<keyword evidence="1" id="KW-0805">Transcription regulation</keyword>
<dbReference type="Proteomes" id="UP000251241">
    <property type="component" value="Unassembled WGS sequence"/>
</dbReference>
<gene>
    <name evidence="4" type="primary">soxS_1</name>
    <name evidence="4" type="ORF">NCTC11343_01219</name>
</gene>
<evidence type="ECO:0000256" key="1">
    <source>
        <dbReference type="ARBA" id="ARBA00023015"/>
    </source>
</evidence>
<keyword evidence="2" id="KW-0238">DNA-binding</keyword>
<accession>A0A2X2JC69</accession>
<dbReference type="InterPro" id="IPR009057">
    <property type="entry name" value="Homeodomain-like_sf"/>
</dbReference>
<evidence type="ECO:0000313" key="5">
    <source>
        <dbReference type="Proteomes" id="UP000251241"/>
    </source>
</evidence>
<proteinExistence type="predicted"/>
<dbReference type="GO" id="GO:0043565">
    <property type="term" value="F:sequence-specific DNA binding"/>
    <property type="evidence" value="ECO:0007669"/>
    <property type="project" value="InterPro"/>
</dbReference>
<dbReference type="SMART" id="SM00342">
    <property type="entry name" value="HTH_ARAC"/>
    <property type="match status" value="1"/>
</dbReference>
<dbReference type="PROSITE" id="PS01124">
    <property type="entry name" value="HTH_ARAC_FAMILY_2"/>
    <property type="match status" value="1"/>
</dbReference>
<dbReference type="Pfam" id="PF12833">
    <property type="entry name" value="HTH_18"/>
    <property type="match status" value="1"/>
</dbReference>
<dbReference type="GO" id="GO:0003700">
    <property type="term" value="F:DNA-binding transcription factor activity"/>
    <property type="evidence" value="ECO:0007669"/>
    <property type="project" value="InterPro"/>
</dbReference>
<dbReference type="RefSeq" id="WP_112374097.1">
    <property type="nucleotide sequence ID" value="NZ_CP069793.1"/>
</dbReference>
<evidence type="ECO:0000256" key="2">
    <source>
        <dbReference type="ARBA" id="ARBA00023125"/>
    </source>
</evidence>
<dbReference type="SUPFAM" id="SSF46689">
    <property type="entry name" value="Homeodomain-like"/>
    <property type="match status" value="1"/>
</dbReference>
<dbReference type="InterPro" id="IPR003313">
    <property type="entry name" value="AraC-bd"/>
</dbReference>
<dbReference type="PANTHER" id="PTHR43280:SF32">
    <property type="entry name" value="TRANSCRIPTIONAL REGULATORY PROTEIN"/>
    <property type="match status" value="1"/>
</dbReference>
<dbReference type="GeneID" id="97180663"/>
<dbReference type="AlphaFoldDB" id="A0A2X2JC69"/>
<evidence type="ECO:0000313" key="4">
    <source>
        <dbReference type="EMBL" id="SPZ84675.1"/>
    </source>
</evidence>
<dbReference type="SUPFAM" id="SSF51215">
    <property type="entry name" value="Regulatory protein AraC"/>
    <property type="match status" value="1"/>
</dbReference>
<dbReference type="Gene3D" id="1.10.10.60">
    <property type="entry name" value="Homeodomain-like"/>
    <property type="match status" value="1"/>
</dbReference>
<reference evidence="4 5" key="1">
    <citation type="submission" date="2018-06" db="EMBL/GenBank/DDBJ databases">
        <authorList>
            <consortium name="Pathogen Informatics"/>
            <person name="Doyle S."/>
        </authorList>
    </citation>
    <scope>NUCLEOTIDE SEQUENCE [LARGE SCALE GENOMIC DNA]</scope>
    <source>
        <strain evidence="4 5">NCTC11343</strain>
    </source>
</reference>